<keyword evidence="11" id="KW-1185">Reference proteome</keyword>
<dbReference type="PANTHER" id="PTHR30572:SF4">
    <property type="entry name" value="ABC TRANSPORTER PERMEASE YTRF"/>
    <property type="match status" value="1"/>
</dbReference>
<keyword evidence="4 7" id="KW-1133">Transmembrane helix</keyword>
<dbReference type="AlphaFoldDB" id="A0A4S4AYX2"/>
<keyword evidence="5 7" id="KW-0472">Membrane</keyword>
<evidence type="ECO:0000256" key="5">
    <source>
        <dbReference type="ARBA" id="ARBA00023136"/>
    </source>
</evidence>
<feature type="domain" description="ABC3 transporter permease C-terminal" evidence="8">
    <location>
        <begin position="285"/>
        <end position="398"/>
    </location>
</feature>
<feature type="transmembrane region" description="Helical" evidence="7">
    <location>
        <begin position="327"/>
        <end position="356"/>
    </location>
</feature>
<evidence type="ECO:0000256" key="4">
    <source>
        <dbReference type="ARBA" id="ARBA00022989"/>
    </source>
</evidence>
<evidence type="ECO:0000313" key="10">
    <source>
        <dbReference type="EMBL" id="THF65203.1"/>
    </source>
</evidence>
<dbReference type="Pfam" id="PF12704">
    <property type="entry name" value="MacB_PCD"/>
    <property type="match status" value="1"/>
</dbReference>
<dbReference type="EMBL" id="SSOD01000001">
    <property type="protein sequence ID" value="THF65203.1"/>
    <property type="molecule type" value="Genomic_DNA"/>
</dbReference>
<dbReference type="GO" id="GO:0005886">
    <property type="term" value="C:plasma membrane"/>
    <property type="evidence" value="ECO:0007669"/>
    <property type="project" value="UniProtKB-SubCell"/>
</dbReference>
<dbReference type="PANTHER" id="PTHR30572">
    <property type="entry name" value="MEMBRANE COMPONENT OF TRANSPORTER-RELATED"/>
    <property type="match status" value="1"/>
</dbReference>
<protein>
    <submittedName>
        <fullName evidence="10">FtsX-like permease family protein</fullName>
    </submittedName>
</protein>
<dbReference type="RefSeq" id="WP_136383096.1">
    <property type="nucleotide sequence ID" value="NZ_SSOD01000001.1"/>
</dbReference>
<evidence type="ECO:0000256" key="7">
    <source>
        <dbReference type="SAM" id="Phobius"/>
    </source>
</evidence>
<gene>
    <name evidence="10" type="ORF">E6O51_00965</name>
</gene>
<feature type="transmembrane region" description="Helical" evidence="7">
    <location>
        <begin position="368"/>
        <end position="388"/>
    </location>
</feature>
<dbReference type="GO" id="GO:0022857">
    <property type="term" value="F:transmembrane transporter activity"/>
    <property type="evidence" value="ECO:0007669"/>
    <property type="project" value="TreeGrafter"/>
</dbReference>
<dbReference type="InterPro" id="IPR025857">
    <property type="entry name" value="MacB_PCD"/>
</dbReference>
<sequence length="405" mass="43363">MLLNTLLLALREIRRNLLRSFLTILGIVIGVSAVITMVTLGNGATLAVQQQIAALGTNLLMIMPGQRLGPGRSSAGAPTFKEADVEAIRQQIGGVHVVAPQLMSSVTLVASGRNWSSTINGTSNEYFISNNWKLVFGRQFEEAEERAGSAVCVIGETVRRELFGAASAVDVLGQPLRVRNFSCEIIGVLLSKGQSGMGSDQDNMVVMPLRTVQRRVSGSQRVDVLLVSLQDGSDSERVKASLTHLMRERRKLSDTDEDNFNILDTRQFADAMAGTTQVMTMLLGAVAGVSLLVGGIGIMNIMLVSVTERTREIGIRLAIGALEREVLLQFLIEAVALAALGGLIGIALATLASLALSAVMQVPYVFDAGINVLSFVFSAAIGVVFGYFPARRAARLDPIEALRHE</sequence>
<keyword evidence="2" id="KW-1003">Cell membrane</keyword>
<evidence type="ECO:0000259" key="9">
    <source>
        <dbReference type="Pfam" id="PF12704"/>
    </source>
</evidence>
<organism evidence="10 11">
    <name type="scientific">Pseudothauera rhizosphaerae</name>
    <dbReference type="NCBI Taxonomy" id="2565932"/>
    <lineage>
        <taxon>Bacteria</taxon>
        <taxon>Pseudomonadati</taxon>
        <taxon>Pseudomonadota</taxon>
        <taxon>Betaproteobacteria</taxon>
        <taxon>Rhodocyclales</taxon>
        <taxon>Zoogloeaceae</taxon>
        <taxon>Pseudothauera</taxon>
    </lineage>
</organism>
<comment type="subcellular location">
    <subcellularLocation>
        <location evidence="1">Cell membrane</location>
        <topology evidence="1">Multi-pass membrane protein</topology>
    </subcellularLocation>
</comment>
<reference evidence="10 11" key="1">
    <citation type="submission" date="2019-04" db="EMBL/GenBank/DDBJ databases">
        <title>Azoarcus rhizosphaerae sp. nov. isolated from rhizosphere of Ficus religiosa.</title>
        <authorList>
            <person name="Lin S.-Y."/>
            <person name="Hameed A."/>
            <person name="Hsu Y.-H."/>
            <person name="Young C.-C."/>
        </authorList>
    </citation>
    <scope>NUCLEOTIDE SEQUENCE [LARGE SCALE GENOMIC DNA]</scope>
    <source>
        <strain evidence="10 11">CC-YHH848</strain>
    </source>
</reference>
<feature type="transmembrane region" description="Helical" evidence="7">
    <location>
        <begin position="21"/>
        <end position="41"/>
    </location>
</feature>
<evidence type="ECO:0000256" key="3">
    <source>
        <dbReference type="ARBA" id="ARBA00022692"/>
    </source>
</evidence>
<comment type="similarity">
    <text evidence="6">Belongs to the ABC-4 integral membrane protein family.</text>
</comment>
<accession>A0A4S4AYX2</accession>
<dbReference type="Pfam" id="PF02687">
    <property type="entry name" value="FtsX"/>
    <property type="match status" value="1"/>
</dbReference>
<evidence type="ECO:0000256" key="2">
    <source>
        <dbReference type="ARBA" id="ARBA00022475"/>
    </source>
</evidence>
<evidence type="ECO:0000256" key="1">
    <source>
        <dbReference type="ARBA" id="ARBA00004651"/>
    </source>
</evidence>
<evidence type="ECO:0000256" key="6">
    <source>
        <dbReference type="ARBA" id="ARBA00038076"/>
    </source>
</evidence>
<proteinExistence type="inferred from homology"/>
<dbReference type="OrthoDB" id="4814201at2"/>
<dbReference type="Proteomes" id="UP000307956">
    <property type="component" value="Unassembled WGS sequence"/>
</dbReference>
<name>A0A4S4AYX2_9RHOO</name>
<comment type="caution">
    <text evidence="10">The sequence shown here is derived from an EMBL/GenBank/DDBJ whole genome shotgun (WGS) entry which is preliminary data.</text>
</comment>
<feature type="domain" description="MacB-like periplasmic core" evidence="9">
    <location>
        <begin position="20"/>
        <end position="244"/>
    </location>
</feature>
<evidence type="ECO:0000259" key="8">
    <source>
        <dbReference type="Pfam" id="PF02687"/>
    </source>
</evidence>
<dbReference type="InterPro" id="IPR003838">
    <property type="entry name" value="ABC3_permease_C"/>
</dbReference>
<feature type="transmembrane region" description="Helical" evidence="7">
    <location>
        <begin position="281"/>
        <end position="306"/>
    </location>
</feature>
<evidence type="ECO:0000313" key="11">
    <source>
        <dbReference type="Proteomes" id="UP000307956"/>
    </source>
</evidence>
<dbReference type="InterPro" id="IPR050250">
    <property type="entry name" value="Macrolide_Exporter_MacB"/>
</dbReference>
<keyword evidence="3 7" id="KW-0812">Transmembrane</keyword>